<keyword evidence="2" id="KW-1185">Reference proteome</keyword>
<dbReference type="EMBL" id="BMVW01000016">
    <property type="protein sequence ID" value="GGZ32290.1"/>
    <property type="molecule type" value="Genomic_DNA"/>
</dbReference>
<name>A0A918Q390_9ACTN</name>
<sequence length="105" mass="11499">MLSAGSEFRLTTDASTGYAAARTDTLSSSHDKQRVLLHLYLAIRDLRAGDTDEAFRTANGALAEGIRLRSGKIVDKARRFRSACTGAHRSAAVRKFDDLIHSSYL</sequence>
<gene>
    <name evidence="1" type="ORF">GCM10010365_61310</name>
</gene>
<organism evidence="1 2">
    <name type="scientific">Streptomyces poonensis</name>
    <dbReference type="NCBI Taxonomy" id="68255"/>
    <lineage>
        <taxon>Bacteria</taxon>
        <taxon>Bacillati</taxon>
        <taxon>Actinomycetota</taxon>
        <taxon>Actinomycetes</taxon>
        <taxon>Kitasatosporales</taxon>
        <taxon>Streptomycetaceae</taxon>
        <taxon>Streptomyces</taxon>
    </lineage>
</organism>
<dbReference type="AlphaFoldDB" id="A0A918Q390"/>
<evidence type="ECO:0000313" key="2">
    <source>
        <dbReference type="Proteomes" id="UP000622166"/>
    </source>
</evidence>
<reference evidence="1" key="2">
    <citation type="submission" date="2020-09" db="EMBL/GenBank/DDBJ databases">
        <authorList>
            <person name="Sun Q."/>
            <person name="Ohkuma M."/>
        </authorList>
    </citation>
    <scope>NUCLEOTIDE SEQUENCE</scope>
    <source>
        <strain evidence="1">JCM 4815</strain>
    </source>
</reference>
<evidence type="ECO:0000313" key="1">
    <source>
        <dbReference type="EMBL" id="GGZ32290.1"/>
    </source>
</evidence>
<protein>
    <submittedName>
        <fullName evidence="1">Uncharacterized protein</fullName>
    </submittedName>
</protein>
<comment type="caution">
    <text evidence="1">The sequence shown here is derived from an EMBL/GenBank/DDBJ whole genome shotgun (WGS) entry which is preliminary data.</text>
</comment>
<accession>A0A918Q390</accession>
<dbReference type="Proteomes" id="UP000622166">
    <property type="component" value="Unassembled WGS sequence"/>
</dbReference>
<reference evidence="1" key="1">
    <citation type="journal article" date="2014" name="Int. J. Syst. Evol. Microbiol.">
        <title>Complete genome sequence of Corynebacterium casei LMG S-19264T (=DSM 44701T), isolated from a smear-ripened cheese.</title>
        <authorList>
            <consortium name="US DOE Joint Genome Institute (JGI-PGF)"/>
            <person name="Walter F."/>
            <person name="Albersmeier A."/>
            <person name="Kalinowski J."/>
            <person name="Ruckert C."/>
        </authorList>
    </citation>
    <scope>NUCLEOTIDE SEQUENCE</scope>
    <source>
        <strain evidence="1">JCM 4815</strain>
    </source>
</reference>
<proteinExistence type="predicted"/>